<keyword evidence="8" id="KW-0496">Mitochondrion</keyword>
<feature type="compositionally biased region" description="Polar residues" evidence="14">
    <location>
        <begin position="135"/>
        <end position="145"/>
    </location>
</feature>
<keyword evidence="9" id="KW-0539">Nucleus</keyword>
<evidence type="ECO:0000256" key="5">
    <source>
        <dbReference type="ARBA" id="ARBA00022553"/>
    </source>
</evidence>
<sequence>MESKLTTTCCYSAHVCKRSRFKEYKYCLRHILEDQSAPFVKCQHISKITKRRCLTPALKPDRNSITNMVLCDHHRHMKAKNYKHKGKMRRNFLINDTTNYETKQKAAIHEVSVFLPKTRPLSETDSSDEDHAQSNEKWQVHQSSSWRAGEPDIDLQLLDENDSALLHADIFTPEEVVSLSRDNLVRLQAMYIDQFKHLHQELVANRLQYLSSEYMEPSGSQKDLQSLSNFRCCSGPEALLSKQKNEKRQSISNMDQTLARTDYHSAKSRCCHVSNHVRCKLSCLPYTKFCTMHILNDPLQVLYKPCFYIGCEEPVCLLNSSTIKPNVSVKKSNFCALHVHMSDMQEDLHTLTNELAKPLDLQDVCLVASEKECDISVVKEDSLSLDVDVVKVETNCDGKNIVSGHKLLTNSCPEYLITDNQSNENKPTLKSNIPLNIKGLPSVASSELPTRANTTACALDDLQPSQCYLLNSCIKKDDHSLHLQELTGINSSGNPKLGQYLVVKTNTEQTVKLGNLHSNDNQSVQLNLDPQTQPGVKPAVVEVTHKGSLLSVSHHVASSGVVYESKQTFIPPVEKKVCSQDNQLLDMPALAPVGGNTSICFKNESKVKNTVFEPTTRPMDQLSVSVKEKEIKPPFSNSDLDRKPTCPDEETAIASLLSLCTPTSLPKLDTMPN</sequence>
<evidence type="ECO:0000256" key="10">
    <source>
        <dbReference type="ARBA" id="ARBA00032947"/>
    </source>
</evidence>
<dbReference type="GO" id="GO:0044545">
    <property type="term" value="C:NSL complex"/>
    <property type="evidence" value="ECO:0007669"/>
    <property type="project" value="TreeGrafter"/>
</dbReference>
<comment type="subcellular location">
    <subcellularLocation>
        <location evidence="2">Mitochondrion</location>
    </subcellularLocation>
    <subcellularLocation>
        <location evidence="1">Nucleus</location>
    </subcellularLocation>
</comment>
<dbReference type="GO" id="GO:0005634">
    <property type="term" value="C:nucleus"/>
    <property type="evidence" value="ECO:0007669"/>
    <property type="project" value="UniProtKB-SubCell"/>
</dbReference>
<evidence type="ECO:0000256" key="12">
    <source>
        <dbReference type="ARBA" id="ARBA00093359"/>
    </source>
</evidence>
<evidence type="ECO:0000256" key="14">
    <source>
        <dbReference type="SAM" id="MobiDB-lite"/>
    </source>
</evidence>
<evidence type="ECO:0000256" key="4">
    <source>
        <dbReference type="ARBA" id="ARBA00022499"/>
    </source>
</evidence>
<proteinExistence type="evidence at transcript level"/>
<dbReference type="PANTHER" id="PTHR13453:SF1">
    <property type="entry name" value="KAT8 REGULATORY NSL COMPLEX SUBUNIT 2"/>
    <property type="match status" value="1"/>
</dbReference>
<feature type="domain" description="KANL2-like probable zinc-finger" evidence="15">
    <location>
        <begin position="10"/>
        <end position="74"/>
    </location>
</feature>
<dbReference type="Pfam" id="PF13891">
    <property type="entry name" value="zf-C3HC3H_KANSL2"/>
    <property type="match status" value="2"/>
</dbReference>
<keyword evidence="5" id="KW-0597">Phosphoprotein</keyword>
<comment type="function">
    <text evidence="12">Non-catalytic component of the NSL histone acetyltransferase complex, a multiprotein complex that mediates histone H4 acetylation at 'Lys-5'- and 'Lys-8' (H4K5ac and H4K8ac) at transcription start sites and promotes transcription initiation. Required for NSL complex stability and for transcription of intraciliary transport genes in both ciliated and non-ciliated cells by regulating histone H4 acetylation at 'Lys-5'- and 'Lys-12' (H4K5ac and H4K12ac). This is necessary for cilium assembly in ciliated cells and for organization of the microtubule cytoskeleton in non-ciliated cells. Required within the NSL complex to maintain nuclear architecture stability by promoting KAT8-mediated acetylation of lamin LMNA.</text>
</comment>
<dbReference type="PANTHER" id="PTHR13453">
    <property type="entry name" value="KAT8 REGULATORY NSL COMPLEX SUBUNIT 2"/>
    <property type="match status" value="1"/>
</dbReference>
<evidence type="ECO:0000256" key="1">
    <source>
        <dbReference type="ARBA" id="ARBA00004123"/>
    </source>
</evidence>
<evidence type="ECO:0000256" key="7">
    <source>
        <dbReference type="ARBA" id="ARBA00022853"/>
    </source>
</evidence>
<name>A0A6F9DGQ5_9ASCI</name>
<evidence type="ECO:0000256" key="9">
    <source>
        <dbReference type="ARBA" id="ARBA00023242"/>
    </source>
</evidence>
<evidence type="ECO:0000256" key="2">
    <source>
        <dbReference type="ARBA" id="ARBA00004173"/>
    </source>
</evidence>
<feature type="domain" description="KANL2-like probable zinc-finger" evidence="15">
    <location>
        <begin position="273"/>
        <end position="338"/>
    </location>
</feature>
<dbReference type="InterPro" id="IPR025927">
    <property type="entry name" value="Znf_KANL2-like"/>
</dbReference>
<keyword evidence="7" id="KW-0156">Chromatin regulator</keyword>
<evidence type="ECO:0000259" key="15">
    <source>
        <dbReference type="Pfam" id="PF13891"/>
    </source>
</evidence>
<evidence type="ECO:0000256" key="8">
    <source>
        <dbReference type="ARBA" id="ARBA00023128"/>
    </source>
</evidence>
<dbReference type="AlphaFoldDB" id="A0A6F9DGQ5"/>
<dbReference type="GO" id="GO:0005739">
    <property type="term" value="C:mitochondrion"/>
    <property type="evidence" value="ECO:0007669"/>
    <property type="project" value="UniProtKB-SubCell"/>
</dbReference>
<evidence type="ECO:0000256" key="11">
    <source>
        <dbReference type="ARBA" id="ARBA00033378"/>
    </source>
</evidence>
<feature type="region of interest" description="Disordered" evidence="14">
    <location>
        <begin position="119"/>
        <end position="145"/>
    </location>
</feature>
<comment type="subunit">
    <text evidence="13">Component of the NSL complex at least composed of KAT8/MOF, KANSL1, KANSL2, KANSL3, MCRS1, PHF20, OGT1/OGT, WDR5 and HCFC1.</text>
</comment>
<organism evidence="16">
    <name type="scientific">Phallusia mammillata</name>
    <dbReference type="NCBI Taxonomy" id="59560"/>
    <lineage>
        <taxon>Eukaryota</taxon>
        <taxon>Metazoa</taxon>
        <taxon>Chordata</taxon>
        <taxon>Tunicata</taxon>
        <taxon>Ascidiacea</taxon>
        <taxon>Phlebobranchia</taxon>
        <taxon>Ascidiidae</taxon>
        <taxon>Phallusia</taxon>
    </lineage>
</organism>
<evidence type="ECO:0000256" key="13">
    <source>
        <dbReference type="ARBA" id="ARBA00093543"/>
    </source>
</evidence>
<dbReference type="GO" id="GO:0006325">
    <property type="term" value="P:chromatin organization"/>
    <property type="evidence" value="ECO:0007669"/>
    <property type="project" value="UniProtKB-KW"/>
</dbReference>
<protein>
    <recommendedName>
        <fullName evidence="3">KAT8 regulatory NSL complex subunit 2</fullName>
    </recommendedName>
    <alternativeName>
        <fullName evidence="11">NSL complex protein NSL2</fullName>
    </alternativeName>
    <alternativeName>
        <fullName evidence="10">Non-specific lethal 2 homolog</fullName>
    </alternativeName>
</protein>
<keyword evidence="6" id="KW-0832">Ubl conjugation</keyword>
<gene>
    <name evidence="16" type="primary">LOC100180613</name>
</gene>
<evidence type="ECO:0000313" key="16">
    <source>
        <dbReference type="EMBL" id="CAB3262580.1"/>
    </source>
</evidence>
<evidence type="ECO:0000256" key="3">
    <source>
        <dbReference type="ARBA" id="ARBA00015508"/>
    </source>
</evidence>
<keyword evidence="4" id="KW-1017">Isopeptide bond</keyword>
<evidence type="ECO:0000256" key="6">
    <source>
        <dbReference type="ARBA" id="ARBA00022843"/>
    </source>
</evidence>
<dbReference type="EMBL" id="LR786730">
    <property type="protein sequence ID" value="CAB3262580.1"/>
    <property type="molecule type" value="mRNA"/>
</dbReference>
<accession>A0A6F9DGQ5</accession>
<reference evidence="16" key="1">
    <citation type="submission" date="2020-04" db="EMBL/GenBank/DDBJ databases">
        <authorList>
            <person name="Neveu A P."/>
        </authorList>
    </citation>
    <scope>NUCLEOTIDE SEQUENCE</scope>
    <source>
        <tissue evidence="16">Whole embryo</tissue>
    </source>
</reference>
<dbReference type="InterPro" id="IPR026316">
    <property type="entry name" value="NSL2"/>
</dbReference>